<dbReference type="InterPro" id="IPR027417">
    <property type="entry name" value="P-loop_NTPase"/>
</dbReference>
<dbReference type="InterPro" id="IPR003593">
    <property type="entry name" value="AAA+_ATPase"/>
</dbReference>
<sequence length="453" mass="52066">MKRAELSYLGKWKDKKTRKPLVIRGARQVGKSYLVRQFAQAYKLELLEINFELNDDYIACFQSKEPKQIITLLELKASQKVIPGKTLIFLDEIQAAPQVFAALRYFYEILPQLHIIAAGSLLDFILEEHSFSMPVGRIEYLHLGPLKFKEFLDGKGQLRKFIEEYHSSTPFPLVVHDELMKMFKLYLAIGGMPEAIQVYNDTGSLLEVDMIKQSILLSYRDDFSKYGRRFKHTRMQKVFQKLPFQIGKKLKYVNLEPNEKSAELKKALHLLELARIYYPVYHTAANGIPLRAQTNEKMQKPLFLDVGLLTKACGVSYADIDAADEVTLVNLGALCEQFIGQHLLYAKPCYEEPELFYWCREKRQSSAEIDYILNYGSKIIPVEIKAGKTGTLKSLHVFIKEKKLDYGVRFNADKPSYCDIPISLPGAVGKFRLLSLPLYMVEELSRMVDQTFG</sequence>
<evidence type="ECO:0000313" key="2">
    <source>
        <dbReference type="EMBL" id="KHD05744.1"/>
    </source>
</evidence>
<dbReference type="PANTHER" id="PTHR33295">
    <property type="entry name" value="ATPASE"/>
    <property type="match status" value="1"/>
</dbReference>
<dbReference type="SMART" id="SM00382">
    <property type="entry name" value="AAA"/>
    <property type="match status" value="1"/>
</dbReference>
<dbReference type="AlphaFoldDB" id="A0A0A6P5X2"/>
<dbReference type="InterPro" id="IPR025420">
    <property type="entry name" value="DUF4143"/>
</dbReference>
<dbReference type="SUPFAM" id="SSF52540">
    <property type="entry name" value="P-loop containing nucleoside triphosphate hydrolases"/>
    <property type="match status" value="1"/>
</dbReference>
<dbReference type="Gene3D" id="3.40.50.300">
    <property type="entry name" value="P-loop containing nucleotide triphosphate hydrolases"/>
    <property type="match status" value="1"/>
</dbReference>
<dbReference type="InterPro" id="IPR041682">
    <property type="entry name" value="AAA_14"/>
</dbReference>
<accession>A0A0A6P5X2</accession>
<reference evidence="2 3" key="1">
    <citation type="journal article" date="2016" name="Front. Microbiol.">
        <title>Single-Cell (Meta-)Genomics of a Dimorphic Candidatus Thiomargarita nelsonii Reveals Genomic Plasticity.</title>
        <authorList>
            <person name="Flood B.E."/>
            <person name="Fliss P."/>
            <person name="Jones D.S."/>
            <person name="Dick G.J."/>
            <person name="Jain S."/>
            <person name="Kaster A.K."/>
            <person name="Winkel M."/>
            <person name="Mussmann M."/>
            <person name="Bailey J."/>
        </authorList>
    </citation>
    <scope>NUCLEOTIDE SEQUENCE [LARGE SCALE GENOMIC DNA]</scope>
    <source>
        <strain evidence="2">Hydrate Ridge</strain>
    </source>
</reference>
<comment type="caution">
    <text evidence="2">The sequence shown here is derived from an EMBL/GenBank/DDBJ whole genome shotgun (WGS) entry which is preliminary data.</text>
</comment>
<dbReference type="Proteomes" id="UP000030428">
    <property type="component" value="Unassembled WGS sequence"/>
</dbReference>
<keyword evidence="3" id="KW-1185">Reference proteome</keyword>
<proteinExistence type="predicted"/>
<dbReference type="Pfam" id="PF13635">
    <property type="entry name" value="DUF4143"/>
    <property type="match status" value="1"/>
</dbReference>
<feature type="domain" description="AAA+ ATPase" evidence="1">
    <location>
        <begin position="17"/>
        <end position="145"/>
    </location>
</feature>
<evidence type="ECO:0000259" key="1">
    <source>
        <dbReference type="SMART" id="SM00382"/>
    </source>
</evidence>
<dbReference type="Pfam" id="PF13173">
    <property type="entry name" value="AAA_14"/>
    <property type="match status" value="1"/>
</dbReference>
<gene>
    <name evidence="2" type="ORF">PN36_22560</name>
</gene>
<protein>
    <recommendedName>
        <fullName evidence="1">AAA+ ATPase domain-containing protein</fullName>
    </recommendedName>
</protein>
<evidence type="ECO:0000313" key="3">
    <source>
        <dbReference type="Proteomes" id="UP000030428"/>
    </source>
</evidence>
<dbReference type="EMBL" id="JSZA02000106">
    <property type="protein sequence ID" value="KHD05744.1"/>
    <property type="molecule type" value="Genomic_DNA"/>
</dbReference>
<name>A0A0A6P5X2_9GAMM</name>
<dbReference type="PANTHER" id="PTHR33295:SF7">
    <property type="entry name" value="ATPASE"/>
    <property type="match status" value="1"/>
</dbReference>
<organism evidence="2 3">
    <name type="scientific">Candidatus Thiomargarita nelsonii</name>
    <dbReference type="NCBI Taxonomy" id="1003181"/>
    <lineage>
        <taxon>Bacteria</taxon>
        <taxon>Pseudomonadati</taxon>
        <taxon>Pseudomonadota</taxon>
        <taxon>Gammaproteobacteria</taxon>
        <taxon>Thiotrichales</taxon>
        <taxon>Thiotrichaceae</taxon>
        <taxon>Thiomargarita</taxon>
    </lineage>
</organism>